<feature type="transmembrane region" description="Helical" evidence="7">
    <location>
        <begin position="194"/>
        <end position="213"/>
    </location>
</feature>
<evidence type="ECO:0000256" key="2">
    <source>
        <dbReference type="ARBA" id="ARBA00008114"/>
    </source>
</evidence>
<evidence type="ECO:0000256" key="4">
    <source>
        <dbReference type="ARBA" id="ARBA00022692"/>
    </source>
</evidence>
<feature type="domain" description="Cation efflux protein transmembrane" evidence="8">
    <location>
        <begin position="27"/>
        <end position="226"/>
    </location>
</feature>
<evidence type="ECO:0000256" key="6">
    <source>
        <dbReference type="ARBA" id="ARBA00023136"/>
    </source>
</evidence>
<keyword evidence="3" id="KW-0813">Transport</keyword>
<evidence type="ECO:0000256" key="1">
    <source>
        <dbReference type="ARBA" id="ARBA00004141"/>
    </source>
</evidence>
<dbReference type="PANTHER" id="PTHR43840">
    <property type="entry name" value="MITOCHONDRIAL METAL TRANSPORTER 1-RELATED"/>
    <property type="match status" value="1"/>
</dbReference>
<keyword evidence="4 7" id="KW-0812">Transmembrane</keyword>
<feature type="transmembrane region" description="Helical" evidence="7">
    <location>
        <begin position="89"/>
        <end position="113"/>
    </location>
</feature>
<dbReference type="RefSeq" id="WP_211939886.1">
    <property type="nucleotide sequence ID" value="NZ_CP073078.1"/>
</dbReference>
<keyword evidence="5 7" id="KW-1133">Transmembrane helix</keyword>
<keyword evidence="6 7" id="KW-0472">Membrane</keyword>
<gene>
    <name evidence="9" type="ORF">KCG34_08175</name>
</gene>
<dbReference type="EMBL" id="CP073078">
    <property type="protein sequence ID" value="QUD89834.1"/>
    <property type="molecule type" value="Genomic_DNA"/>
</dbReference>
<sequence>MRDSAAATTERHSTGSADVHRRERRLLLLSALMTVSLSCLGVGLGLLARSKALCLDGFYGLVDTIITGLSIAALRLIERGEDQRFQFGYWHLEPMLATANAAALTSVCLYAVADGLAGLLNPAPTANFGLSAIYAGASTLVGLAMQFYMRGSNRALRSQLLRVDAQSWLVGALLTLGLFVSFGLSWLVSSFGRPGWLAYIDPLVLIAAGLALLPTPLSTLRRSGVEFLGIAPADLDQQVRAIVAEVARRHDFARANTHVSRAGRLQFVEIVLVAASGERTVSFSLMDQIRAEIAEELASASPRFWLTVDFTADVRWL</sequence>
<keyword evidence="10" id="KW-1185">Reference proteome</keyword>
<dbReference type="PANTHER" id="PTHR43840:SF15">
    <property type="entry name" value="MITOCHONDRIAL METAL TRANSPORTER 1-RELATED"/>
    <property type="match status" value="1"/>
</dbReference>
<feature type="transmembrane region" description="Helical" evidence="7">
    <location>
        <begin position="168"/>
        <end position="188"/>
    </location>
</feature>
<dbReference type="AlphaFoldDB" id="A0A975IWQ4"/>
<dbReference type="GO" id="GO:0015341">
    <property type="term" value="F:zinc efflux antiporter activity"/>
    <property type="evidence" value="ECO:0007669"/>
    <property type="project" value="TreeGrafter"/>
</dbReference>
<dbReference type="Proteomes" id="UP000676409">
    <property type="component" value="Chromosome"/>
</dbReference>
<evidence type="ECO:0000259" key="8">
    <source>
        <dbReference type="Pfam" id="PF01545"/>
    </source>
</evidence>
<dbReference type="KEGG" id="caul:KCG34_08175"/>
<feature type="transmembrane region" description="Helical" evidence="7">
    <location>
        <begin position="26"/>
        <end position="46"/>
    </location>
</feature>
<dbReference type="InterPro" id="IPR002524">
    <property type="entry name" value="Cation_efflux"/>
</dbReference>
<feature type="transmembrane region" description="Helical" evidence="7">
    <location>
        <begin position="58"/>
        <end position="77"/>
    </location>
</feature>
<dbReference type="Pfam" id="PF01545">
    <property type="entry name" value="Cation_efflux"/>
    <property type="match status" value="1"/>
</dbReference>
<dbReference type="SUPFAM" id="SSF161111">
    <property type="entry name" value="Cation efflux protein transmembrane domain-like"/>
    <property type="match status" value="1"/>
</dbReference>
<dbReference type="GO" id="GO:0015086">
    <property type="term" value="F:cadmium ion transmembrane transporter activity"/>
    <property type="evidence" value="ECO:0007669"/>
    <property type="project" value="TreeGrafter"/>
</dbReference>
<evidence type="ECO:0000256" key="7">
    <source>
        <dbReference type="SAM" id="Phobius"/>
    </source>
</evidence>
<dbReference type="GO" id="GO:0006882">
    <property type="term" value="P:intracellular zinc ion homeostasis"/>
    <property type="evidence" value="ECO:0007669"/>
    <property type="project" value="TreeGrafter"/>
</dbReference>
<accession>A0A975IWQ4</accession>
<reference evidence="9" key="1">
    <citation type="submission" date="2021-04" db="EMBL/GenBank/DDBJ databases">
        <title>The complete genome sequence of Caulobacter sp. S6.</title>
        <authorList>
            <person name="Tang Y."/>
            <person name="Ouyang W."/>
            <person name="Liu Q."/>
            <person name="Huang B."/>
            <person name="Guo Z."/>
            <person name="Lei P."/>
        </authorList>
    </citation>
    <scope>NUCLEOTIDE SEQUENCE</scope>
    <source>
        <strain evidence="9">S6</strain>
    </source>
</reference>
<dbReference type="InterPro" id="IPR027469">
    <property type="entry name" value="Cation_efflux_TMD_sf"/>
</dbReference>
<evidence type="ECO:0000256" key="3">
    <source>
        <dbReference type="ARBA" id="ARBA00022448"/>
    </source>
</evidence>
<dbReference type="GO" id="GO:0015093">
    <property type="term" value="F:ferrous iron transmembrane transporter activity"/>
    <property type="evidence" value="ECO:0007669"/>
    <property type="project" value="TreeGrafter"/>
</dbReference>
<comment type="subcellular location">
    <subcellularLocation>
        <location evidence="1">Membrane</location>
        <topology evidence="1">Multi-pass membrane protein</topology>
    </subcellularLocation>
</comment>
<feature type="transmembrane region" description="Helical" evidence="7">
    <location>
        <begin position="125"/>
        <end position="148"/>
    </location>
</feature>
<dbReference type="InterPro" id="IPR058533">
    <property type="entry name" value="Cation_efflux_TM"/>
</dbReference>
<name>A0A975IWQ4_9CAUL</name>
<dbReference type="GO" id="GO:0005886">
    <property type="term" value="C:plasma membrane"/>
    <property type="evidence" value="ECO:0007669"/>
    <property type="project" value="TreeGrafter"/>
</dbReference>
<evidence type="ECO:0000313" key="10">
    <source>
        <dbReference type="Proteomes" id="UP000676409"/>
    </source>
</evidence>
<proteinExistence type="inferred from homology"/>
<dbReference type="InterPro" id="IPR050291">
    <property type="entry name" value="CDF_Transporter"/>
</dbReference>
<comment type="similarity">
    <text evidence="2">Belongs to the cation diffusion facilitator (CDF) transporter (TC 2.A.4) family.</text>
</comment>
<dbReference type="NCBIfam" id="TIGR01297">
    <property type="entry name" value="CDF"/>
    <property type="match status" value="1"/>
</dbReference>
<protein>
    <submittedName>
        <fullName evidence="9">Cation diffusion facilitator family transporter</fullName>
    </submittedName>
</protein>
<evidence type="ECO:0000256" key="5">
    <source>
        <dbReference type="ARBA" id="ARBA00022989"/>
    </source>
</evidence>
<dbReference type="Gene3D" id="1.20.1510.10">
    <property type="entry name" value="Cation efflux protein transmembrane domain"/>
    <property type="match status" value="1"/>
</dbReference>
<organism evidence="9 10">
    <name type="scientific">Phenylobacterium montanum</name>
    <dbReference type="NCBI Taxonomy" id="2823693"/>
    <lineage>
        <taxon>Bacteria</taxon>
        <taxon>Pseudomonadati</taxon>
        <taxon>Pseudomonadota</taxon>
        <taxon>Alphaproteobacteria</taxon>
        <taxon>Caulobacterales</taxon>
        <taxon>Caulobacteraceae</taxon>
        <taxon>Phenylobacterium</taxon>
    </lineage>
</organism>
<evidence type="ECO:0000313" key="9">
    <source>
        <dbReference type="EMBL" id="QUD89834.1"/>
    </source>
</evidence>